<protein>
    <recommendedName>
        <fullName evidence="4">Lysozyme inhibitor LprI N-terminal domain-containing protein</fullName>
    </recommendedName>
</protein>
<name>A0ABQ5Q7T1_9BACT</name>
<evidence type="ECO:0008006" key="4">
    <source>
        <dbReference type="Google" id="ProtNLM"/>
    </source>
</evidence>
<sequence length="188" mass="20063">MALLLLPAALLAAPPAPTPAEVLVDALEGVTECVVEGRTARLEGRLRHAKEAWAARRDTLAKRIPPSDLDDLDLCFLRLDAGGRPAARAALDAQELLGDLLPQGPARHRRSAALASLRAWFAADGGRWSEMPDLEAAFAPLLGPPCPEPAAAAVRTALDRHREARTVRNAPQCKRAARTLQDLARASA</sequence>
<dbReference type="EMBL" id="BSDD01000004">
    <property type="protein sequence ID" value="GLH70722.1"/>
    <property type="molecule type" value="Genomic_DNA"/>
</dbReference>
<comment type="caution">
    <text evidence="2">The sequence shown here is derived from an EMBL/GenBank/DDBJ whole genome shotgun (WGS) entry which is preliminary data.</text>
</comment>
<dbReference type="RefSeq" id="WP_285726223.1">
    <property type="nucleotide sequence ID" value="NZ_BSDD01000004.1"/>
</dbReference>
<evidence type="ECO:0000256" key="1">
    <source>
        <dbReference type="SAM" id="SignalP"/>
    </source>
</evidence>
<evidence type="ECO:0000313" key="2">
    <source>
        <dbReference type="EMBL" id="GLH70722.1"/>
    </source>
</evidence>
<organism evidence="2 3">
    <name type="scientific">Geothrix rubra</name>
    <dbReference type="NCBI Taxonomy" id="2927977"/>
    <lineage>
        <taxon>Bacteria</taxon>
        <taxon>Pseudomonadati</taxon>
        <taxon>Acidobacteriota</taxon>
        <taxon>Holophagae</taxon>
        <taxon>Holophagales</taxon>
        <taxon>Holophagaceae</taxon>
        <taxon>Geothrix</taxon>
    </lineage>
</organism>
<evidence type="ECO:0000313" key="3">
    <source>
        <dbReference type="Proteomes" id="UP001165089"/>
    </source>
</evidence>
<gene>
    <name evidence="2" type="ORF">GETHPA_22550</name>
</gene>
<keyword evidence="1" id="KW-0732">Signal</keyword>
<dbReference type="Proteomes" id="UP001165089">
    <property type="component" value="Unassembled WGS sequence"/>
</dbReference>
<feature type="chain" id="PRO_5045357543" description="Lysozyme inhibitor LprI N-terminal domain-containing protein" evidence="1">
    <location>
        <begin position="21"/>
        <end position="188"/>
    </location>
</feature>
<accession>A0ABQ5Q7T1</accession>
<keyword evidence="3" id="KW-1185">Reference proteome</keyword>
<feature type="signal peptide" evidence="1">
    <location>
        <begin position="1"/>
        <end position="20"/>
    </location>
</feature>
<reference evidence="2 3" key="1">
    <citation type="journal article" date="2023" name="Antonie Van Leeuwenhoek">
        <title>Mesoterricola silvestris gen. nov., sp. nov., Mesoterricola sediminis sp. nov., Geothrix oryzae sp. nov., Geothrix edaphica sp. nov., Geothrix rubra sp. nov., and Geothrix limicola sp. nov., six novel members of Acidobacteriota isolated from soils.</title>
        <authorList>
            <person name="Itoh H."/>
            <person name="Sugisawa Y."/>
            <person name="Mise K."/>
            <person name="Xu Z."/>
            <person name="Kuniyasu M."/>
            <person name="Ushijima N."/>
            <person name="Kawano K."/>
            <person name="Kobayashi E."/>
            <person name="Shiratori Y."/>
            <person name="Masuda Y."/>
            <person name="Senoo K."/>
        </authorList>
    </citation>
    <scope>NUCLEOTIDE SEQUENCE [LARGE SCALE GENOMIC DNA]</scope>
    <source>
        <strain evidence="2 3">Red803</strain>
    </source>
</reference>
<proteinExistence type="predicted"/>